<reference evidence="2 3" key="1">
    <citation type="submission" date="2016-07" db="EMBL/GenBank/DDBJ databases">
        <authorList>
            <consortium name="Pathogen Informatics"/>
        </authorList>
    </citation>
    <scope>NUCLEOTIDE SEQUENCE [LARGE SCALE GENOMIC DNA]</scope>
</reference>
<name>A0A1G4E4L8_PLAVI</name>
<dbReference type="Pfam" id="PF12420">
    <property type="entry name" value="DUF3671"/>
    <property type="match status" value="1"/>
</dbReference>
<keyword evidence="1" id="KW-0472">Membrane</keyword>
<feature type="non-terminal residue" evidence="2">
    <location>
        <position position="1"/>
    </location>
</feature>
<accession>A0A1G4E4L8</accession>
<dbReference type="Proteomes" id="UP000305196">
    <property type="component" value="Unassembled WGS sequence"/>
</dbReference>
<evidence type="ECO:0000313" key="2">
    <source>
        <dbReference type="EMBL" id="SCA82147.1"/>
    </source>
</evidence>
<dbReference type="InterPro" id="IPR022139">
    <property type="entry name" value="Fam-L/Fam-M-like_plasmodium"/>
</dbReference>
<sequence length="250" mass="29147">LLDNNINIYGFSYITINRLLENDILERENRSSGPSSNISPNQAHRNMKRVELSYSESENTAKSKQYNKDVYNSLKERREFSDYSSSNHKKKRSLIKKIDHHFEQKIFKTLDTIMQSRWSSMFDPYSFICFKNKKLRRITIPAISVLVIGLVCIIFGKATSSYTTTIGRKYFETIIENPKKFQLDGPMTFDTFVYNYSNVAECDYCTGCKFYTAGTVLMIMGLLIMVYISLKIYKYMEIQELKKNVSLGKN</sequence>
<protein>
    <submittedName>
        <fullName evidence="2">Uncharacterized protein</fullName>
    </submittedName>
</protein>
<keyword evidence="1" id="KW-1133">Transmembrane helix</keyword>
<dbReference type="AlphaFoldDB" id="A0A1G4E4L8"/>
<feature type="transmembrane region" description="Helical" evidence="1">
    <location>
        <begin position="210"/>
        <end position="233"/>
    </location>
</feature>
<proteinExistence type="predicted"/>
<feature type="transmembrane region" description="Helical" evidence="1">
    <location>
        <begin position="138"/>
        <end position="156"/>
    </location>
</feature>
<evidence type="ECO:0000313" key="3">
    <source>
        <dbReference type="Proteomes" id="UP000305196"/>
    </source>
</evidence>
<dbReference type="EMBL" id="FLYI01000497">
    <property type="protein sequence ID" value="SCA82147.1"/>
    <property type="molecule type" value="Genomic_DNA"/>
</dbReference>
<dbReference type="VEuPathDB" id="PlasmoDB:PVP01_0219300"/>
<evidence type="ECO:0000256" key="1">
    <source>
        <dbReference type="SAM" id="Phobius"/>
    </source>
</evidence>
<organism evidence="2 3">
    <name type="scientific">Plasmodium vivax</name>
    <name type="common">malaria parasite P. vivax</name>
    <dbReference type="NCBI Taxonomy" id="5855"/>
    <lineage>
        <taxon>Eukaryota</taxon>
        <taxon>Sar</taxon>
        <taxon>Alveolata</taxon>
        <taxon>Apicomplexa</taxon>
        <taxon>Aconoidasida</taxon>
        <taxon>Haemosporida</taxon>
        <taxon>Plasmodiidae</taxon>
        <taxon>Plasmodium</taxon>
        <taxon>Plasmodium (Plasmodium)</taxon>
    </lineage>
</organism>
<keyword evidence="1" id="KW-0812">Transmembrane</keyword>
<gene>
    <name evidence="2" type="ORF">PVC01_000113800</name>
</gene>
<dbReference type="VEuPathDB" id="PlasmoDB:PVPAM_000023400"/>